<dbReference type="AlphaFoldDB" id="A0A5A8EMM9"/>
<reference evidence="2 3" key="1">
    <citation type="submission" date="2019-07" db="EMBL/GenBank/DDBJ databases">
        <title>Genomes of Cafeteria roenbergensis.</title>
        <authorList>
            <person name="Fischer M.G."/>
            <person name="Hackl T."/>
            <person name="Roman M."/>
        </authorList>
    </citation>
    <scope>NUCLEOTIDE SEQUENCE [LARGE SCALE GENOMIC DNA]</scope>
    <source>
        <strain evidence="2 3">E4-10P</strain>
    </source>
</reference>
<proteinExistence type="predicted"/>
<feature type="region of interest" description="Disordered" evidence="1">
    <location>
        <begin position="51"/>
        <end position="121"/>
    </location>
</feature>
<organism evidence="2 3">
    <name type="scientific">Cafeteria roenbergensis</name>
    <name type="common">Marine flagellate</name>
    <dbReference type="NCBI Taxonomy" id="33653"/>
    <lineage>
        <taxon>Eukaryota</taxon>
        <taxon>Sar</taxon>
        <taxon>Stramenopiles</taxon>
        <taxon>Bigyra</taxon>
        <taxon>Opalozoa</taxon>
        <taxon>Bicosoecida</taxon>
        <taxon>Cafeteriaceae</taxon>
        <taxon>Cafeteria</taxon>
    </lineage>
</organism>
<feature type="compositionally biased region" description="Low complexity" evidence="1">
    <location>
        <begin position="366"/>
        <end position="388"/>
    </location>
</feature>
<feature type="compositionally biased region" description="Low complexity" evidence="1">
    <location>
        <begin position="83"/>
        <end position="106"/>
    </location>
</feature>
<dbReference type="InterPro" id="IPR036047">
    <property type="entry name" value="F-box-like_dom_sf"/>
</dbReference>
<gene>
    <name evidence="2" type="ORF">FNF27_01539</name>
</gene>
<protein>
    <submittedName>
        <fullName evidence="2">Uncharacterized protein</fullName>
    </submittedName>
</protein>
<evidence type="ECO:0000313" key="2">
    <source>
        <dbReference type="EMBL" id="KAA0177210.1"/>
    </source>
</evidence>
<dbReference type="EMBL" id="VLTO01000005">
    <property type="protein sequence ID" value="KAA0177210.1"/>
    <property type="molecule type" value="Genomic_DNA"/>
</dbReference>
<dbReference type="SUPFAM" id="SSF81383">
    <property type="entry name" value="F-box domain"/>
    <property type="match status" value="1"/>
</dbReference>
<evidence type="ECO:0000313" key="3">
    <source>
        <dbReference type="Proteomes" id="UP000322899"/>
    </source>
</evidence>
<comment type="caution">
    <text evidence="2">The sequence shown here is derived from an EMBL/GenBank/DDBJ whole genome shotgun (WGS) entry which is preliminary data.</text>
</comment>
<evidence type="ECO:0000256" key="1">
    <source>
        <dbReference type="SAM" id="MobiDB-lite"/>
    </source>
</evidence>
<name>A0A5A8EMM9_CAFRO</name>
<dbReference type="Proteomes" id="UP000322899">
    <property type="component" value="Unassembled WGS sequence"/>
</dbReference>
<accession>A0A5A8EMM9</accession>
<feature type="compositionally biased region" description="Basic and acidic residues" evidence="1">
    <location>
        <begin position="356"/>
        <end position="365"/>
    </location>
</feature>
<feature type="region of interest" description="Disordered" evidence="1">
    <location>
        <begin position="521"/>
        <end position="547"/>
    </location>
</feature>
<sequence>MDARLAVASWLDEADLKALSLVNKDSLAFARCDVLWKPLYLRRYGDCRPGFTVPPAPPQTPSKRRARSSPHEAADQETPPRPAAAAEAGSPVESPLSVAAATPPRAGQGGGGQALAAGRHRTRAATVGTTVGFLPRPSRVEPDLAALATTEAPGGVSWFEHARRRYLSPLAGDTVQVLWDGAFNLVEGERVRSYSGRGWWDASVVRKDAGGRFLVHYLRWSAAVWDDSCEAAAAEAASRRDACVAEAHRRWPWLARSGAMDPSRGPTAADADALAQMCADGEARRDCEGLPDLRPGDVVELRCVSSLGRSPWLETVVDAVVPMEWSRRALTPDVEAAVIEQLELWLEACEAEAERRRSLGEDAPERPASPFAATPSPLAALAPRPVAVSGRGRPTGHAQRLAASERGSAIAPPSAVQRRAVVPAMGAVSLAGLARQPSLNGAGVRAAASAAVARISGTPIPRKERDELPFGTVAFRVGQAVMDEDNRLVARHRLRLLRRGPSSDSAGAAAARRHTRCGLGCAASPGAAASRPTPAPQEGPRQGCVVM</sequence>
<feature type="region of interest" description="Disordered" evidence="1">
    <location>
        <begin position="356"/>
        <end position="410"/>
    </location>
</feature>
<dbReference type="OrthoDB" id="10430990at2759"/>